<dbReference type="Proteomes" id="UP000053477">
    <property type="component" value="Unassembled WGS sequence"/>
</dbReference>
<evidence type="ECO:0000256" key="13">
    <source>
        <dbReference type="ARBA" id="ARBA00060700"/>
    </source>
</evidence>
<evidence type="ECO:0000256" key="7">
    <source>
        <dbReference type="ARBA" id="ARBA00022723"/>
    </source>
</evidence>
<evidence type="ECO:0000259" key="17">
    <source>
        <dbReference type="PROSITE" id="PS51747"/>
    </source>
</evidence>
<dbReference type="GO" id="GO:0008270">
    <property type="term" value="F:zinc ion binding"/>
    <property type="evidence" value="ECO:0007669"/>
    <property type="project" value="InterPro"/>
</dbReference>
<evidence type="ECO:0000256" key="6">
    <source>
        <dbReference type="ARBA" id="ARBA00022490"/>
    </source>
</evidence>
<accession>A0A0H2RWQ5</accession>
<dbReference type="CDD" id="cd01285">
    <property type="entry name" value="nucleoside_deaminase"/>
    <property type="match status" value="1"/>
</dbReference>
<dbReference type="EMBL" id="KQ085918">
    <property type="protein sequence ID" value="KLO16279.1"/>
    <property type="molecule type" value="Genomic_DNA"/>
</dbReference>
<gene>
    <name evidence="18" type="ORF">SCHPADRAFT_887904</name>
</gene>
<dbReference type="SUPFAM" id="SSF53927">
    <property type="entry name" value="Cytidine deaminase-like"/>
    <property type="match status" value="1"/>
</dbReference>
<dbReference type="PANTHER" id="PTHR11079:SF190">
    <property type="entry name" value="CYTOSINE DEAMINASE"/>
    <property type="match status" value="1"/>
</dbReference>
<comment type="subcellular location">
    <subcellularLocation>
        <location evidence="3">Cytoplasm</location>
    </subcellularLocation>
    <subcellularLocation>
        <location evidence="2">Nucleus</location>
    </subcellularLocation>
</comment>
<comment type="function">
    <text evidence="12">Catalyzes the hydrolytic deamination of cytosine to uracil or 5-methylcytosine to thymine. Is involved in the pyrimidine salvage pathway, which allows the cell to utilize cytosine for pyrimidine nucleotide synthesis.</text>
</comment>
<dbReference type="PANTHER" id="PTHR11079">
    <property type="entry name" value="CYTOSINE DEAMINASE FAMILY MEMBER"/>
    <property type="match status" value="1"/>
</dbReference>
<keyword evidence="9" id="KW-0862">Zinc</keyword>
<dbReference type="PROSITE" id="PS51747">
    <property type="entry name" value="CYT_DCMP_DEAMINASES_2"/>
    <property type="match status" value="1"/>
</dbReference>
<evidence type="ECO:0000256" key="3">
    <source>
        <dbReference type="ARBA" id="ARBA00004496"/>
    </source>
</evidence>
<evidence type="ECO:0000256" key="11">
    <source>
        <dbReference type="ARBA" id="ARBA00050113"/>
    </source>
</evidence>
<evidence type="ECO:0000256" key="2">
    <source>
        <dbReference type="ARBA" id="ARBA00004123"/>
    </source>
</evidence>
<keyword evidence="10" id="KW-0539">Nucleus</keyword>
<dbReference type="GO" id="GO:0004131">
    <property type="term" value="F:cytosine deaminase activity"/>
    <property type="evidence" value="ECO:0007669"/>
    <property type="project" value="UniProtKB-EC"/>
</dbReference>
<evidence type="ECO:0000256" key="16">
    <source>
        <dbReference type="ARBA" id="ARBA00084039"/>
    </source>
</evidence>
<comment type="subunit">
    <text evidence="5">Homodimer.</text>
</comment>
<reference evidence="18 19" key="1">
    <citation type="submission" date="2015-04" db="EMBL/GenBank/DDBJ databases">
        <title>Complete genome sequence of Schizopora paradoxa KUC8140, a cosmopolitan wood degrader in East Asia.</title>
        <authorList>
            <consortium name="DOE Joint Genome Institute"/>
            <person name="Min B."/>
            <person name="Park H."/>
            <person name="Jang Y."/>
            <person name="Kim J.-J."/>
            <person name="Kim K.H."/>
            <person name="Pangilinan J."/>
            <person name="Lipzen A."/>
            <person name="Riley R."/>
            <person name="Grigoriev I.V."/>
            <person name="Spatafora J.W."/>
            <person name="Choi I.-G."/>
        </authorList>
    </citation>
    <scope>NUCLEOTIDE SEQUENCE [LARGE SCALE GENOMIC DNA]</scope>
    <source>
        <strain evidence="18 19">KUC8140</strain>
    </source>
</reference>
<evidence type="ECO:0000313" key="19">
    <source>
        <dbReference type="Proteomes" id="UP000053477"/>
    </source>
</evidence>
<comment type="similarity">
    <text evidence="4">Belongs to the cytidine and deoxycytidylate deaminase family.</text>
</comment>
<dbReference type="Gene3D" id="3.40.140.10">
    <property type="entry name" value="Cytidine Deaminase, domain 2"/>
    <property type="match status" value="1"/>
</dbReference>
<dbReference type="InterPro" id="IPR016192">
    <property type="entry name" value="APOBEC/CMP_deaminase_Zn-bd"/>
</dbReference>
<evidence type="ECO:0000313" key="18">
    <source>
        <dbReference type="EMBL" id="KLO16279.1"/>
    </source>
</evidence>
<name>A0A0H2RWQ5_9AGAM</name>
<dbReference type="InParanoid" id="A0A0H2RWQ5"/>
<dbReference type="OrthoDB" id="408702at2759"/>
<evidence type="ECO:0000256" key="4">
    <source>
        <dbReference type="ARBA" id="ARBA00006576"/>
    </source>
</evidence>
<dbReference type="PROSITE" id="PS00903">
    <property type="entry name" value="CYT_DCMP_DEAMINASES_1"/>
    <property type="match status" value="1"/>
</dbReference>
<evidence type="ECO:0000256" key="15">
    <source>
        <dbReference type="ARBA" id="ARBA00074321"/>
    </source>
</evidence>
<proteinExistence type="inferred from homology"/>
<dbReference type="EC" id="3.5.4.1" evidence="14"/>
<dbReference type="GO" id="GO:0008835">
    <property type="term" value="F:diaminohydroxyphosphoribosylaminopyrimidine deaminase activity"/>
    <property type="evidence" value="ECO:0007669"/>
    <property type="project" value="TreeGrafter"/>
</dbReference>
<evidence type="ECO:0000256" key="12">
    <source>
        <dbReference type="ARBA" id="ARBA00056232"/>
    </source>
</evidence>
<keyword evidence="8" id="KW-0378">Hydrolase</keyword>
<dbReference type="InterPro" id="IPR002125">
    <property type="entry name" value="CMP_dCMP_dom"/>
</dbReference>
<organism evidence="18 19">
    <name type="scientific">Schizopora paradoxa</name>
    <dbReference type="NCBI Taxonomy" id="27342"/>
    <lineage>
        <taxon>Eukaryota</taxon>
        <taxon>Fungi</taxon>
        <taxon>Dikarya</taxon>
        <taxon>Basidiomycota</taxon>
        <taxon>Agaricomycotina</taxon>
        <taxon>Agaricomycetes</taxon>
        <taxon>Hymenochaetales</taxon>
        <taxon>Schizoporaceae</taxon>
        <taxon>Schizopora</taxon>
    </lineage>
</organism>
<sequence>MASTNDLETNLNLNGMRAAIAQAKKSEAEGGIPIGSALVYHDPVTKEDKILGQSHNQRVQKASATLHAEIATLEVAGRLKADVYRNCTIYTTLSPCSMCTGAILLFKIPRVVIGENITFLGGDDLLRAHGVELTILDDINCKEMMTEFIKKHPNEWNEDIGEKDS</sequence>
<evidence type="ECO:0000256" key="14">
    <source>
        <dbReference type="ARBA" id="ARBA00066550"/>
    </source>
</evidence>
<feature type="domain" description="CMP/dCMP-type deaminase" evidence="17">
    <location>
        <begin position="10"/>
        <end position="133"/>
    </location>
</feature>
<dbReference type="GO" id="GO:0005737">
    <property type="term" value="C:cytoplasm"/>
    <property type="evidence" value="ECO:0007669"/>
    <property type="project" value="UniProtKB-SubCell"/>
</dbReference>
<evidence type="ECO:0000256" key="9">
    <source>
        <dbReference type="ARBA" id="ARBA00022833"/>
    </source>
</evidence>
<dbReference type="Pfam" id="PF00383">
    <property type="entry name" value="dCMP_cyt_deam_1"/>
    <property type="match status" value="1"/>
</dbReference>
<dbReference type="InterPro" id="IPR016193">
    <property type="entry name" value="Cytidine_deaminase-like"/>
</dbReference>
<keyword evidence="19" id="KW-1185">Reference proteome</keyword>
<comment type="catalytic activity">
    <reaction evidence="11">
        <text>cytosine + H2O + H(+) = uracil + NH4(+)</text>
        <dbReference type="Rhea" id="RHEA:20605"/>
        <dbReference type="ChEBI" id="CHEBI:15377"/>
        <dbReference type="ChEBI" id="CHEBI:15378"/>
        <dbReference type="ChEBI" id="CHEBI:16040"/>
        <dbReference type="ChEBI" id="CHEBI:17568"/>
        <dbReference type="ChEBI" id="CHEBI:28938"/>
        <dbReference type="EC" id="3.5.4.1"/>
    </reaction>
</comment>
<keyword evidence="6" id="KW-0963">Cytoplasm</keyword>
<dbReference type="GO" id="GO:0019858">
    <property type="term" value="P:cytosine metabolic process"/>
    <property type="evidence" value="ECO:0007669"/>
    <property type="project" value="UniProtKB-ARBA"/>
</dbReference>
<dbReference type="FunFam" id="3.40.140.10:FF:000016">
    <property type="entry name" value="Cytosine deaminase"/>
    <property type="match status" value="1"/>
</dbReference>
<evidence type="ECO:0000256" key="5">
    <source>
        <dbReference type="ARBA" id="ARBA00011738"/>
    </source>
</evidence>
<dbReference type="STRING" id="27342.A0A0H2RWQ5"/>
<comment type="cofactor">
    <cofactor evidence="1">
        <name>Zn(2+)</name>
        <dbReference type="ChEBI" id="CHEBI:29105"/>
    </cofactor>
</comment>
<keyword evidence="7" id="KW-0479">Metal-binding</keyword>
<evidence type="ECO:0000256" key="10">
    <source>
        <dbReference type="ARBA" id="ARBA00023242"/>
    </source>
</evidence>
<protein>
    <recommendedName>
        <fullName evidence="15">Cytosine deaminase</fullName>
        <ecNumber evidence="14">3.5.4.1</ecNumber>
    </recommendedName>
    <alternativeName>
        <fullName evidence="16">Cytosine aminohydrolase</fullName>
    </alternativeName>
</protein>
<evidence type="ECO:0000256" key="1">
    <source>
        <dbReference type="ARBA" id="ARBA00001947"/>
    </source>
</evidence>
<evidence type="ECO:0000256" key="8">
    <source>
        <dbReference type="ARBA" id="ARBA00022801"/>
    </source>
</evidence>
<dbReference type="GO" id="GO:0005634">
    <property type="term" value="C:nucleus"/>
    <property type="evidence" value="ECO:0007669"/>
    <property type="project" value="UniProtKB-SubCell"/>
</dbReference>
<dbReference type="AlphaFoldDB" id="A0A0H2RWQ5"/>
<comment type="pathway">
    <text evidence="13">Pyrimidine metabolism; UMP biosynthesis via salvage pathway; uracil from cytosine: step 1/1.</text>
</comment>